<dbReference type="Gene3D" id="3.40.30.10">
    <property type="entry name" value="Glutaredoxin"/>
    <property type="match status" value="1"/>
</dbReference>
<gene>
    <name evidence="5" type="ORF">DXG03_001928</name>
</gene>
<dbReference type="GO" id="GO:0015035">
    <property type="term" value="F:protein-disulfide reductase activity"/>
    <property type="evidence" value="ECO:0007669"/>
    <property type="project" value="TreeGrafter"/>
</dbReference>
<evidence type="ECO:0000256" key="3">
    <source>
        <dbReference type="ARBA" id="ARBA00023157"/>
    </source>
</evidence>
<dbReference type="PRINTS" id="PR00421">
    <property type="entry name" value="THIOREDOXIN"/>
</dbReference>
<protein>
    <recommendedName>
        <fullName evidence="4">Thioredoxin domain-containing protein</fullName>
    </recommendedName>
</protein>
<keyword evidence="3" id="KW-1015">Disulfide bond</keyword>
<dbReference type="Proteomes" id="UP000775547">
    <property type="component" value="Unassembled WGS sequence"/>
</dbReference>
<dbReference type="SUPFAM" id="SSF52833">
    <property type="entry name" value="Thioredoxin-like"/>
    <property type="match status" value="1"/>
</dbReference>
<reference evidence="5" key="2">
    <citation type="submission" date="2021-10" db="EMBL/GenBank/DDBJ databases">
        <title>Phylogenomics reveals ancestral predisposition of the termite-cultivated fungus Termitomyces towards a domesticated lifestyle.</title>
        <authorList>
            <person name="Auxier B."/>
            <person name="Grum-Grzhimaylo A."/>
            <person name="Cardenas M.E."/>
            <person name="Lodge J.D."/>
            <person name="Laessoe T."/>
            <person name="Pedersen O."/>
            <person name="Smith M.E."/>
            <person name="Kuyper T.W."/>
            <person name="Franco-Molano E.A."/>
            <person name="Baroni T.J."/>
            <person name="Aanen D.K."/>
        </authorList>
    </citation>
    <scope>NUCLEOTIDE SEQUENCE</scope>
    <source>
        <strain evidence="5">AP01</strain>
        <tissue evidence="5">Mycelium</tissue>
    </source>
</reference>
<evidence type="ECO:0000259" key="4">
    <source>
        <dbReference type="PROSITE" id="PS51352"/>
    </source>
</evidence>
<name>A0A9P7KCI3_9AGAR</name>
<keyword evidence="1" id="KW-0813">Transport</keyword>
<accession>A0A9P7KCI3</accession>
<dbReference type="PANTHER" id="PTHR45663:SF11">
    <property type="entry name" value="GEO12009P1"/>
    <property type="match status" value="1"/>
</dbReference>
<keyword evidence="2" id="KW-0249">Electron transport</keyword>
<reference evidence="5" key="1">
    <citation type="submission" date="2020-07" db="EMBL/GenBank/DDBJ databases">
        <authorList>
            <person name="Nieuwenhuis M."/>
            <person name="Van De Peppel L.J.J."/>
        </authorList>
    </citation>
    <scope>NUCLEOTIDE SEQUENCE</scope>
    <source>
        <strain evidence="5">AP01</strain>
        <tissue evidence="5">Mycelium</tissue>
    </source>
</reference>
<evidence type="ECO:0000313" key="5">
    <source>
        <dbReference type="EMBL" id="KAG5642886.1"/>
    </source>
</evidence>
<feature type="domain" description="Thioredoxin" evidence="4">
    <location>
        <begin position="1"/>
        <end position="176"/>
    </location>
</feature>
<dbReference type="EMBL" id="JABCKV010000149">
    <property type="protein sequence ID" value="KAG5642886.1"/>
    <property type="molecule type" value="Genomic_DNA"/>
</dbReference>
<evidence type="ECO:0000256" key="1">
    <source>
        <dbReference type="ARBA" id="ARBA00022448"/>
    </source>
</evidence>
<dbReference type="PANTHER" id="PTHR45663">
    <property type="entry name" value="GEO12009P1"/>
    <property type="match status" value="1"/>
</dbReference>
<evidence type="ECO:0000313" key="6">
    <source>
        <dbReference type="Proteomes" id="UP000775547"/>
    </source>
</evidence>
<comment type="caution">
    <text evidence="5">The sequence shown here is derived from an EMBL/GenBank/DDBJ whole genome shotgun (WGS) entry which is preliminary data.</text>
</comment>
<dbReference type="GO" id="GO:0005737">
    <property type="term" value="C:cytoplasm"/>
    <property type="evidence" value="ECO:0007669"/>
    <property type="project" value="TreeGrafter"/>
</dbReference>
<dbReference type="CDD" id="cd02947">
    <property type="entry name" value="TRX_family"/>
    <property type="match status" value="1"/>
</dbReference>
<dbReference type="PROSITE" id="PS00194">
    <property type="entry name" value="THIOREDOXIN_1"/>
    <property type="match status" value="1"/>
</dbReference>
<evidence type="ECO:0000256" key="2">
    <source>
        <dbReference type="ARBA" id="ARBA00022982"/>
    </source>
</evidence>
<dbReference type="OrthoDB" id="2121326at2759"/>
<proteinExistence type="predicted"/>
<keyword evidence="6" id="KW-1185">Reference proteome</keyword>
<dbReference type="PROSITE" id="PS51352">
    <property type="entry name" value="THIOREDOXIN_2"/>
    <property type="match status" value="1"/>
</dbReference>
<sequence length="176" mass="19411">MSASLALRSLQRASLSAKICASSRSIHSTARRAEQYANANLETFNKVVGTKDRIVLVDFYADWCGPCRHLSPILESIATDSSIKSHSGLPVDVVKIDTENEEVIPLAQKYKVRPSFHVPEDFSSILYVFVSIECTNTYHLQVSALPTVIAFRNGEPVDQFVGALNAAGVQQFLQRL</sequence>
<dbReference type="AlphaFoldDB" id="A0A9P7KCI3"/>
<organism evidence="5 6">
    <name type="scientific">Asterophora parasitica</name>
    <dbReference type="NCBI Taxonomy" id="117018"/>
    <lineage>
        <taxon>Eukaryota</taxon>
        <taxon>Fungi</taxon>
        <taxon>Dikarya</taxon>
        <taxon>Basidiomycota</taxon>
        <taxon>Agaricomycotina</taxon>
        <taxon>Agaricomycetes</taxon>
        <taxon>Agaricomycetidae</taxon>
        <taxon>Agaricales</taxon>
        <taxon>Tricholomatineae</taxon>
        <taxon>Lyophyllaceae</taxon>
        <taxon>Asterophora</taxon>
    </lineage>
</organism>
<dbReference type="InterPro" id="IPR013766">
    <property type="entry name" value="Thioredoxin_domain"/>
</dbReference>
<dbReference type="Pfam" id="PF00085">
    <property type="entry name" value="Thioredoxin"/>
    <property type="match status" value="1"/>
</dbReference>
<dbReference type="InterPro" id="IPR036249">
    <property type="entry name" value="Thioredoxin-like_sf"/>
</dbReference>
<dbReference type="InterPro" id="IPR017937">
    <property type="entry name" value="Thioredoxin_CS"/>
</dbReference>